<sequence>MSWDRADRDKALWWHIRQAQTCPSCGTHPDEWADDPWAFEAAPTHCRGCEVRAQADEDFEKHRKEYRRGTSIQLRRPPPAEEA</sequence>
<reference evidence="3" key="1">
    <citation type="journal article" date="2019" name="Int. J. Syst. Evol. Microbiol.">
        <title>The Global Catalogue of Microorganisms (GCM) 10K type strain sequencing project: providing services to taxonomists for standard genome sequencing and annotation.</title>
        <authorList>
            <consortium name="The Broad Institute Genomics Platform"/>
            <consortium name="The Broad Institute Genome Sequencing Center for Infectious Disease"/>
            <person name="Wu L."/>
            <person name="Ma J."/>
        </authorList>
    </citation>
    <scope>NUCLEOTIDE SEQUENCE [LARGE SCALE GENOMIC DNA]</scope>
    <source>
        <strain evidence="3">CCM 8391</strain>
    </source>
</reference>
<keyword evidence="3" id="KW-1185">Reference proteome</keyword>
<comment type="caution">
    <text evidence="2">The sequence shown here is derived from an EMBL/GenBank/DDBJ whole genome shotgun (WGS) entry which is preliminary data.</text>
</comment>
<evidence type="ECO:0000256" key="1">
    <source>
        <dbReference type="SAM" id="MobiDB-lite"/>
    </source>
</evidence>
<protein>
    <submittedName>
        <fullName evidence="2">Uncharacterized protein</fullName>
    </submittedName>
</protein>
<gene>
    <name evidence="2" type="ORF">ACFQE5_22335</name>
</gene>
<name>A0ABW1J7T6_9PSEU</name>
<evidence type="ECO:0000313" key="3">
    <source>
        <dbReference type="Proteomes" id="UP001596302"/>
    </source>
</evidence>
<evidence type="ECO:0000313" key="2">
    <source>
        <dbReference type="EMBL" id="MFC5996953.1"/>
    </source>
</evidence>
<feature type="region of interest" description="Disordered" evidence="1">
    <location>
        <begin position="60"/>
        <end position="83"/>
    </location>
</feature>
<proteinExistence type="predicted"/>
<dbReference type="RefSeq" id="WP_379587830.1">
    <property type="nucleotide sequence ID" value="NZ_JBHSQW010000044.1"/>
</dbReference>
<dbReference type="EMBL" id="JBHSQW010000044">
    <property type="protein sequence ID" value="MFC5996953.1"/>
    <property type="molecule type" value="Genomic_DNA"/>
</dbReference>
<dbReference type="Proteomes" id="UP001596302">
    <property type="component" value="Unassembled WGS sequence"/>
</dbReference>
<accession>A0ABW1J7T6</accession>
<organism evidence="2 3">
    <name type="scientific">Pseudonocardia hispaniensis</name>
    <dbReference type="NCBI Taxonomy" id="904933"/>
    <lineage>
        <taxon>Bacteria</taxon>
        <taxon>Bacillati</taxon>
        <taxon>Actinomycetota</taxon>
        <taxon>Actinomycetes</taxon>
        <taxon>Pseudonocardiales</taxon>
        <taxon>Pseudonocardiaceae</taxon>
        <taxon>Pseudonocardia</taxon>
    </lineage>
</organism>